<reference evidence="2 3" key="1">
    <citation type="submission" date="2018-02" db="EMBL/GenBank/DDBJ databases">
        <title>Draft genome of wild Prunus yedoensis var. nudiflora.</title>
        <authorList>
            <person name="Baek S."/>
            <person name="Kim J.-H."/>
            <person name="Choi K."/>
            <person name="Kim G.-B."/>
            <person name="Cho A."/>
            <person name="Jang H."/>
            <person name="Shin C.-H."/>
            <person name="Yu H.-J."/>
            <person name="Mun J.-H."/>
        </authorList>
    </citation>
    <scope>NUCLEOTIDE SEQUENCE [LARGE SCALE GENOMIC DNA]</scope>
    <source>
        <strain evidence="3">cv. Jeju island</strain>
        <tissue evidence="2">Leaf</tissue>
    </source>
</reference>
<evidence type="ECO:0000256" key="1">
    <source>
        <dbReference type="SAM" id="MobiDB-lite"/>
    </source>
</evidence>
<accession>A0A314Y3N1</accession>
<dbReference type="AlphaFoldDB" id="A0A314Y3N1"/>
<sequence length="73" mass="8192">MHLGNKGKEAVRWDLGTERRDLHAQRRSQIKPLSKSSSGLEKTNSIEAILDSSHTFTSPALVKPFHKYGGKFD</sequence>
<comment type="caution">
    <text evidence="2">The sequence shown here is derived from an EMBL/GenBank/DDBJ whole genome shotgun (WGS) entry which is preliminary data.</text>
</comment>
<feature type="compositionally biased region" description="Basic and acidic residues" evidence="1">
    <location>
        <begin position="1"/>
        <end position="24"/>
    </location>
</feature>
<evidence type="ECO:0000313" key="2">
    <source>
        <dbReference type="EMBL" id="PQQ00863.1"/>
    </source>
</evidence>
<name>A0A314Y3N1_PRUYE</name>
<evidence type="ECO:0000313" key="3">
    <source>
        <dbReference type="Proteomes" id="UP000250321"/>
    </source>
</evidence>
<proteinExistence type="predicted"/>
<keyword evidence="3" id="KW-1185">Reference proteome</keyword>
<feature type="region of interest" description="Disordered" evidence="1">
    <location>
        <begin position="1"/>
        <end position="41"/>
    </location>
</feature>
<gene>
    <name evidence="2" type="ORF">Pyn_39742</name>
</gene>
<dbReference type="Proteomes" id="UP000250321">
    <property type="component" value="Unassembled WGS sequence"/>
</dbReference>
<dbReference type="EMBL" id="PJQY01001645">
    <property type="protein sequence ID" value="PQQ00863.1"/>
    <property type="molecule type" value="Genomic_DNA"/>
</dbReference>
<organism evidence="2 3">
    <name type="scientific">Prunus yedoensis var. nudiflora</name>
    <dbReference type="NCBI Taxonomy" id="2094558"/>
    <lineage>
        <taxon>Eukaryota</taxon>
        <taxon>Viridiplantae</taxon>
        <taxon>Streptophyta</taxon>
        <taxon>Embryophyta</taxon>
        <taxon>Tracheophyta</taxon>
        <taxon>Spermatophyta</taxon>
        <taxon>Magnoliopsida</taxon>
        <taxon>eudicotyledons</taxon>
        <taxon>Gunneridae</taxon>
        <taxon>Pentapetalae</taxon>
        <taxon>rosids</taxon>
        <taxon>fabids</taxon>
        <taxon>Rosales</taxon>
        <taxon>Rosaceae</taxon>
        <taxon>Amygdaloideae</taxon>
        <taxon>Amygdaleae</taxon>
        <taxon>Prunus</taxon>
    </lineage>
</organism>
<protein>
    <submittedName>
        <fullName evidence="2">Uncharacterized protein</fullName>
    </submittedName>
</protein>